<dbReference type="RefSeq" id="WP_116191664.1">
    <property type="nucleotide sequence ID" value="NZ_QTTN01000038.1"/>
</dbReference>
<name>A0A3D9R1L4_9BACL</name>
<accession>A0A3D9R1L4</accession>
<dbReference type="Proteomes" id="UP000256304">
    <property type="component" value="Unassembled WGS sequence"/>
</dbReference>
<dbReference type="AlphaFoldDB" id="A0A3D9R1L4"/>
<evidence type="ECO:0008006" key="3">
    <source>
        <dbReference type="Google" id="ProtNLM"/>
    </source>
</evidence>
<protein>
    <recommendedName>
        <fullName evidence="3">Beta-galactosidase-like protein</fullName>
    </recommendedName>
</protein>
<gene>
    <name evidence="1" type="ORF">A8990_13837</name>
</gene>
<dbReference type="OrthoDB" id="100605at2"/>
<proteinExistence type="predicted"/>
<reference evidence="1 2" key="1">
    <citation type="submission" date="2018-08" db="EMBL/GenBank/DDBJ databases">
        <title>Genomic Encyclopedia of Type Strains, Phase III (KMG-III): the genomes of soil and plant-associated and newly described type strains.</title>
        <authorList>
            <person name="Whitman W."/>
        </authorList>
    </citation>
    <scope>NUCLEOTIDE SEQUENCE [LARGE SCALE GENOMIC DNA]</scope>
    <source>
        <strain evidence="1 2">CGMCC 1.10966</strain>
    </source>
</reference>
<dbReference type="EMBL" id="QTTN01000038">
    <property type="protein sequence ID" value="REE68108.1"/>
    <property type="molecule type" value="Genomic_DNA"/>
</dbReference>
<evidence type="ECO:0000313" key="2">
    <source>
        <dbReference type="Proteomes" id="UP000256304"/>
    </source>
</evidence>
<keyword evidence="2" id="KW-1185">Reference proteome</keyword>
<comment type="caution">
    <text evidence="1">The sequence shown here is derived from an EMBL/GenBank/DDBJ whole genome shotgun (WGS) entry which is preliminary data.</text>
</comment>
<organism evidence="1 2">
    <name type="scientific">Paenibacillus taihuensis</name>
    <dbReference type="NCBI Taxonomy" id="1156355"/>
    <lineage>
        <taxon>Bacteria</taxon>
        <taxon>Bacillati</taxon>
        <taxon>Bacillota</taxon>
        <taxon>Bacilli</taxon>
        <taxon>Bacillales</taxon>
        <taxon>Paenibacillaceae</taxon>
        <taxon>Paenibacillus</taxon>
    </lineage>
</organism>
<sequence length="536" mass="60278">MKLNYSMEHKPLLDVSSRDRLIELMKDAGIEKIWIAGFFSGKMIDIEELKQAKAFAERHGLEVGAVTIPVGHPGNALNPDDPDIEHLELPKHWHYRIDKFGETVYYCGAIDESLIEDNGKAATLLKEAGFKEVFLDDDLRAGNYNPDIEGCYCDDCVAEFNRIYNRETTRETLRDATVDKRDADLMLDWVAFQCDKVTDVVKATDIDGVRPGIMVMHYGDERHGIDVPSIRERVPNTIFRVGELHFNDVSFGNPNGKAQELMGILYHLNFMTGTEAYSESTIFPPRSLKEHNLVYKAKLAITAGIENVLFMSGTWLLEESYWRALAAARPTLEALDQACSNSTRKYPVHLAYGTNGAFAEAFVPSTLPLLAGLPVKPVRADQFSDDGEVLLFFGDYQLSDKWQERLSSYRRVIFDRKAASKNIDLLGKLQSSVSLLVFWDLDADRNNVVEGTERLRELAKLDAWTFPWIAEGENIGITWLGANDGGKTVLMNLAATETAGVLNWEGDRYPVRLKPLSFAIIDRTGSFVEFETKVVT</sequence>
<evidence type="ECO:0000313" key="1">
    <source>
        <dbReference type="EMBL" id="REE68108.1"/>
    </source>
</evidence>